<proteinExistence type="predicted"/>
<evidence type="ECO:0000313" key="2">
    <source>
        <dbReference type="Proteomes" id="UP000472372"/>
    </source>
</evidence>
<protein>
    <submittedName>
        <fullName evidence="1">Uncharacterized protein</fullName>
    </submittedName>
</protein>
<gene>
    <name evidence="1" type="ORF">PTTW11_07019</name>
</gene>
<dbReference type="Proteomes" id="UP000472372">
    <property type="component" value="Chromosome 6"/>
</dbReference>
<evidence type="ECO:0000313" key="1">
    <source>
        <dbReference type="EMBL" id="CAE7186744.1"/>
    </source>
</evidence>
<reference evidence="1" key="1">
    <citation type="submission" date="2021-02" db="EMBL/GenBank/DDBJ databases">
        <authorList>
            <person name="Syme A R."/>
            <person name="Syme A R."/>
            <person name="Moolhuijzen P."/>
        </authorList>
    </citation>
    <scope>NUCLEOTIDE SEQUENCE</scope>
    <source>
        <strain evidence="1">W1-1</strain>
    </source>
</reference>
<sequence length="390" mass="43017">MPRPRTLVVIVSFVALASLIYCCYCCCYYLHHHTNHAGLTPSIQPPISSLNSANSTLGFGTILAVSPDHSPRRPSLLWAANLTDLDIVIPDLPNWGVADVEAFKAKNGQSTISIGSAKAWLGHLQILNNFLASDHETALVIEDDTDFDIQIRHSQIPRLAAALRSLLGSQGNDYWPPLSTWDLLYPGHCDDAPSIAYLSHPYSTYTDPSVPLHPQMHPDTSNFLLSLNVPSQTRFLHRAFWPFCTFAYAVNKRSAALIVNTFAAEPEGGGSAFDVALLSACRDLEWTCWSVAPEMFHHRQGVSEIEREDDMHVGVQGDIGGGERSSRGTWNLACGARHDQLWVDEGEGDMRGRIKALVRRAIAKGECPVDALREDEVWKGCEWGECLAQS</sequence>
<organism evidence="1 2">
    <name type="scientific">Pyrenophora teres f. teres</name>
    <dbReference type="NCBI Taxonomy" id="97479"/>
    <lineage>
        <taxon>Eukaryota</taxon>
        <taxon>Fungi</taxon>
        <taxon>Dikarya</taxon>
        <taxon>Ascomycota</taxon>
        <taxon>Pezizomycotina</taxon>
        <taxon>Dothideomycetes</taxon>
        <taxon>Pleosporomycetidae</taxon>
        <taxon>Pleosporales</taxon>
        <taxon>Pleosporineae</taxon>
        <taxon>Pleosporaceae</taxon>
        <taxon>Pyrenophora</taxon>
    </lineage>
</organism>
<dbReference type="EMBL" id="HG992982">
    <property type="protein sequence ID" value="CAE7186744.1"/>
    <property type="molecule type" value="Genomic_DNA"/>
</dbReference>
<name>A0A6S6W649_9PLEO</name>
<accession>A0A6S6W649</accession>
<dbReference type="AlphaFoldDB" id="A0A6S6W649"/>